<reference evidence="5" key="1">
    <citation type="journal article" date="2019" name="Gigascience">
        <title>De novo genome assembly of the endangered Acer yangbiense, a plant species with extremely small populations endemic to Yunnan Province, China.</title>
        <authorList>
            <person name="Yang J."/>
            <person name="Wariss H.M."/>
            <person name="Tao L."/>
            <person name="Zhang R."/>
            <person name="Yun Q."/>
            <person name="Hollingsworth P."/>
            <person name="Dao Z."/>
            <person name="Luo G."/>
            <person name="Guo H."/>
            <person name="Ma Y."/>
            <person name="Sun W."/>
        </authorList>
    </citation>
    <scope>NUCLEOTIDE SEQUENCE [LARGE SCALE GENOMIC DNA]</scope>
    <source>
        <strain evidence="5">cv. Malutang</strain>
    </source>
</reference>
<feature type="coiled-coil region" evidence="1">
    <location>
        <begin position="231"/>
        <end position="280"/>
    </location>
</feature>
<dbReference type="PANTHER" id="PTHR33538">
    <property type="entry name" value="PROTEIN GAMETE EXPRESSED 1"/>
    <property type="match status" value="1"/>
</dbReference>
<evidence type="ECO:0000313" key="5">
    <source>
        <dbReference type="Proteomes" id="UP000323000"/>
    </source>
</evidence>
<keyword evidence="3" id="KW-0812">Transmembrane</keyword>
<organism evidence="4 5">
    <name type="scientific">Acer yangbiense</name>
    <dbReference type="NCBI Taxonomy" id="1000413"/>
    <lineage>
        <taxon>Eukaryota</taxon>
        <taxon>Viridiplantae</taxon>
        <taxon>Streptophyta</taxon>
        <taxon>Embryophyta</taxon>
        <taxon>Tracheophyta</taxon>
        <taxon>Spermatophyta</taxon>
        <taxon>Magnoliopsida</taxon>
        <taxon>eudicotyledons</taxon>
        <taxon>Gunneridae</taxon>
        <taxon>Pentapetalae</taxon>
        <taxon>rosids</taxon>
        <taxon>malvids</taxon>
        <taxon>Sapindales</taxon>
        <taxon>Sapindaceae</taxon>
        <taxon>Hippocastanoideae</taxon>
        <taxon>Acereae</taxon>
        <taxon>Acer</taxon>
    </lineage>
</organism>
<protein>
    <recommendedName>
        <fullName evidence="6">Protein GAMETE EXPRESSED 1</fullName>
    </recommendedName>
</protein>
<dbReference type="AlphaFoldDB" id="A0A5C7HYZ4"/>
<evidence type="ECO:0000313" key="4">
    <source>
        <dbReference type="EMBL" id="TXG61899.1"/>
    </source>
</evidence>
<feature type="transmembrane region" description="Helical" evidence="3">
    <location>
        <begin position="461"/>
        <end position="481"/>
    </location>
</feature>
<feature type="transmembrane region" description="Helical" evidence="3">
    <location>
        <begin position="430"/>
        <end position="449"/>
    </location>
</feature>
<feature type="transmembrane region" description="Helical" evidence="3">
    <location>
        <begin position="400"/>
        <end position="418"/>
    </location>
</feature>
<sequence>MSWSWNPFAAGKAKEPPDDVWSVTGSDGGGDVDAQFTLEAFDNQKGIQLVEKAKEKMMLGSNSCWHTAYRQIFDACSEIISDDNEKRKRFAWDLSNCFQQNSARAPFPVCQTSTPMKKCLAKLNDNDYRVYLEFFLETNSICYQLQGAAFRRQTERLVNDLKRSANFAEDKLKDLDKKSDKLLQRSDGILSTLNVIDEQTQQVVESSKKVSDHISVVKEYSEEIFNQSVQIAATQSELQNEQEKMKNKIEEEIAKLHDSYNNLGQKMEHLKTETVEVEKKINEVGNAMSDKMSNLQSKANEIRDVASVSLDKQKQLMDGQSKALEGLQSLTEFQSQAFTESRDTLKELAEFSHKQQEALIKRQEQLEEAHQRLVANSKSILAAQINYSPCTTRLLFESQMIKAFFVYSILTFIFYVLTSTKQTYTVRPKLYLGLCAAFMLEFAIPRMLSNNIEQQLWIINIVRLLFLLLTSAQLLHAIYTYKDYEQLNHRMLVDMMERLRNLRINSKERDLSLEMDSSSVHWPSWITNDLLEEDDANSHQDPDYFLIEGTGENSLTTYSMATRKYNLRPRSRH</sequence>
<dbReference type="InterPro" id="IPR040346">
    <property type="entry name" value="GEX1/Brambleberry"/>
</dbReference>
<dbReference type="OrthoDB" id="377549at2759"/>
<name>A0A5C7HYZ4_9ROSI</name>
<keyword evidence="5" id="KW-1185">Reference proteome</keyword>
<keyword evidence="1" id="KW-0175">Coiled coil</keyword>
<evidence type="ECO:0000256" key="3">
    <source>
        <dbReference type="SAM" id="Phobius"/>
    </source>
</evidence>
<comment type="caution">
    <text evidence="4">The sequence shown here is derived from an EMBL/GenBank/DDBJ whole genome shotgun (WGS) entry which is preliminary data.</text>
</comment>
<feature type="coiled-coil region" evidence="1">
    <location>
        <begin position="151"/>
        <end position="185"/>
    </location>
</feature>
<dbReference type="Proteomes" id="UP000323000">
    <property type="component" value="Chromosome 5"/>
</dbReference>
<keyword evidence="3" id="KW-1133">Transmembrane helix</keyword>
<evidence type="ECO:0000256" key="1">
    <source>
        <dbReference type="SAM" id="Coils"/>
    </source>
</evidence>
<accession>A0A5C7HYZ4</accession>
<evidence type="ECO:0000256" key="2">
    <source>
        <dbReference type="SAM" id="MobiDB-lite"/>
    </source>
</evidence>
<gene>
    <name evidence="4" type="ORF">EZV62_013262</name>
</gene>
<evidence type="ECO:0008006" key="6">
    <source>
        <dbReference type="Google" id="ProtNLM"/>
    </source>
</evidence>
<dbReference type="SUPFAM" id="SSF58104">
    <property type="entry name" value="Methyl-accepting chemotaxis protein (MCP) signaling domain"/>
    <property type="match status" value="1"/>
</dbReference>
<proteinExistence type="predicted"/>
<dbReference type="PANTHER" id="PTHR33538:SF2">
    <property type="entry name" value="PROTEIN GAMETE EXPRESSED 1"/>
    <property type="match status" value="1"/>
</dbReference>
<keyword evidence="3" id="KW-0472">Membrane</keyword>
<dbReference type="EMBL" id="VAHF01000005">
    <property type="protein sequence ID" value="TXG61899.1"/>
    <property type="molecule type" value="Genomic_DNA"/>
</dbReference>
<feature type="region of interest" description="Disordered" evidence="2">
    <location>
        <begin position="1"/>
        <end position="26"/>
    </location>
</feature>